<proteinExistence type="predicted"/>
<dbReference type="GO" id="GO:0009579">
    <property type="term" value="C:thylakoid"/>
    <property type="evidence" value="ECO:0000318"/>
    <property type="project" value="GO_Central"/>
</dbReference>
<organism evidence="3 4">
    <name type="scientific">Solanum tuberosum</name>
    <name type="common">Potato</name>
    <dbReference type="NCBI Taxonomy" id="4113"/>
    <lineage>
        <taxon>Eukaryota</taxon>
        <taxon>Viridiplantae</taxon>
        <taxon>Streptophyta</taxon>
        <taxon>Embryophyta</taxon>
        <taxon>Tracheophyta</taxon>
        <taxon>Spermatophyta</taxon>
        <taxon>Magnoliopsida</taxon>
        <taxon>eudicotyledons</taxon>
        <taxon>Gunneridae</taxon>
        <taxon>Pentapetalae</taxon>
        <taxon>asterids</taxon>
        <taxon>lamiids</taxon>
        <taxon>Solanales</taxon>
        <taxon>Solanaceae</taxon>
        <taxon>Solanoideae</taxon>
        <taxon>Solaneae</taxon>
        <taxon>Solanum</taxon>
    </lineage>
</organism>
<evidence type="ECO:0000259" key="2">
    <source>
        <dbReference type="Pfam" id="PF20167"/>
    </source>
</evidence>
<feature type="region of interest" description="Disordered" evidence="1">
    <location>
        <begin position="1"/>
        <end position="22"/>
    </location>
</feature>
<dbReference type="InterPro" id="IPR046796">
    <property type="entry name" value="Transposase_32_dom"/>
</dbReference>
<dbReference type="Gramene" id="PGSC0003DMT400092698">
    <property type="protein sequence ID" value="PGSC0003DMT400092698"/>
    <property type="gene ID" value="PGSC0003DMG400042269"/>
</dbReference>
<dbReference type="Pfam" id="PF20167">
    <property type="entry name" value="Transposase_32"/>
    <property type="match status" value="1"/>
</dbReference>
<dbReference type="PaxDb" id="4113-PGSC0003DMT400092698"/>
<dbReference type="InParanoid" id="M1DQC6"/>
<dbReference type="HOGENOM" id="CLU_029307_1_4_1"/>
<accession>M1DQC6</accession>
<name>M1DQC6_SOLTU</name>
<dbReference type="GO" id="GO:0009523">
    <property type="term" value="C:photosystem II"/>
    <property type="evidence" value="ECO:0000318"/>
    <property type="project" value="GO_Central"/>
</dbReference>
<dbReference type="AlphaFoldDB" id="M1DQC6"/>
<keyword evidence="4" id="KW-1185">Reference proteome</keyword>
<sequence length="242" mass="27678">MIHDPHRIRDSQSTTPTPSASEQALVLAPPVQGPQHGSTNRSQADGLRTIIEEKRLSIYGVIDRYLEVMECLKHHKFQIFTRHRDSYIPSWVRELYDAYSALVPQRKRLVSSFKVVDYVVVRGRKVAYDSESINTTLERVPIEKKNLNIAARYWFRFISNTVMPSQNESILRHAKTACLGCIMEKNRINLRMIIASEIHMHVKQSQTSFPFLVLITELCKRAQVPTDGTKDVEVAAITSTSI</sequence>
<evidence type="ECO:0000256" key="1">
    <source>
        <dbReference type="SAM" id="MobiDB-lite"/>
    </source>
</evidence>
<evidence type="ECO:0000313" key="3">
    <source>
        <dbReference type="EnsemblPlants" id="PGSC0003DMT400092698"/>
    </source>
</evidence>
<feature type="compositionally biased region" description="Polar residues" evidence="1">
    <location>
        <begin position="11"/>
        <end position="22"/>
    </location>
</feature>
<protein>
    <recommendedName>
        <fullName evidence="2">Putative plant transposon protein domain-containing protein</fullName>
    </recommendedName>
</protein>
<dbReference type="EnsemblPlants" id="PGSC0003DMT400092698">
    <property type="protein sequence ID" value="PGSC0003DMT400092698"/>
    <property type="gene ID" value="PGSC0003DMG400042269"/>
</dbReference>
<dbReference type="PANTHER" id="PTHR33180:SF31">
    <property type="entry name" value="POLYPROTEIN PROTEIN"/>
    <property type="match status" value="1"/>
</dbReference>
<feature type="compositionally biased region" description="Basic and acidic residues" evidence="1">
    <location>
        <begin position="1"/>
        <end position="10"/>
    </location>
</feature>
<reference evidence="4" key="1">
    <citation type="journal article" date="2011" name="Nature">
        <title>Genome sequence and analysis of the tuber crop potato.</title>
        <authorList>
            <consortium name="The Potato Genome Sequencing Consortium"/>
        </authorList>
    </citation>
    <scope>NUCLEOTIDE SEQUENCE [LARGE SCALE GENOMIC DNA]</scope>
    <source>
        <strain evidence="4">cv. DM1-3 516 R44</strain>
    </source>
</reference>
<dbReference type="Proteomes" id="UP000011115">
    <property type="component" value="Unassembled WGS sequence"/>
</dbReference>
<dbReference type="PANTHER" id="PTHR33180">
    <property type="entry name" value="PHOTOSYSTEM II CP43 REACTION CENTER PROTEIN"/>
    <property type="match status" value="1"/>
</dbReference>
<evidence type="ECO:0000313" key="4">
    <source>
        <dbReference type="Proteomes" id="UP000011115"/>
    </source>
</evidence>
<reference evidence="3" key="2">
    <citation type="submission" date="2015-06" db="UniProtKB">
        <authorList>
            <consortium name="EnsemblPlants"/>
        </authorList>
    </citation>
    <scope>IDENTIFICATION</scope>
    <source>
        <strain evidence="3">DM1-3 516 R44</strain>
    </source>
</reference>
<feature type="domain" description="Putative plant transposon protein" evidence="2">
    <location>
        <begin position="73"/>
        <end position="225"/>
    </location>
</feature>